<organism evidence="1 2">
    <name type="scientific">Pasteurella testudinis DSM 23072</name>
    <dbReference type="NCBI Taxonomy" id="1122938"/>
    <lineage>
        <taxon>Bacteria</taxon>
        <taxon>Pseudomonadati</taxon>
        <taxon>Pseudomonadota</taxon>
        <taxon>Gammaproteobacteria</taxon>
        <taxon>Pasteurellales</taxon>
        <taxon>Pasteurellaceae</taxon>
        <taxon>Pasteurella</taxon>
    </lineage>
</organism>
<keyword evidence="2" id="KW-1185">Reference proteome</keyword>
<proteinExistence type="predicted"/>
<dbReference type="Proteomes" id="UP000192408">
    <property type="component" value="Unassembled WGS sequence"/>
</dbReference>
<name>A0A1W1V3F7_9PAST</name>
<evidence type="ECO:0000313" key="1">
    <source>
        <dbReference type="EMBL" id="SMB87927.1"/>
    </source>
</evidence>
<gene>
    <name evidence="1" type="ORF">SAMN05660772_02770</name>
</gene>
<dbReference type="EMBL" id="FWWV01000040">
    <property type="protein sequence ID" value="SMB87927.1"/>
    <property type="molecule type" value="Genomic_DNA"/>
</dbReference>
<dbReference type="AlphaFoldDB" id="A0A1W1V3F7"/>
<dbReference type="STRING" id="1122938.SAMN05660772_02770"/>
<accession>A0A1W1V3F7</accession>
<dbReference type="RefSeq" id="WP_084257661.1">
    <property type="nucleotide sequence ID" value="NZ_FWWV01000040.1"/>
</dbReference>
<sequence length="184" mass="20991">MKNKIIAYELSGIDNHSYFYECAPKETFCSTCHSCINYQYYPNNFHIKNKADFSFAYDGGPPIISAKFKYFIENLGYPIQFDCLNPEGSLFTLIPEKKLTYLAMQQSEYCNKCNQYVNQIAPIPNFSNEIQLPISDGFFRSDMKFGSGIEKGFIVILGVNTGNLIKKAQKELKLRGLDLIPITL</sequence>
<evidence type="ECO:0000313" key="2">
    <source>
        <dbReference type="Proteomes" id="UP000192408"/>
    </source>
</evidence>
<protein>
    <submittedName>
        <fullName evidence="1">Uncharacterized protein</fullName>
    </submittedName>
</protein>
<reference evidence="2" key="1">
    <citation type="submission" date="2017-04" db="EMBL/GenBank/DDBJ databases">
        <authorList>
            <person name="Varghese N."/>
            <person name="Submissions S."/>
        </authorList>
    </citation>
    <scope>NUCLEOTIDE SEQUENCE [LARGE SCALE GENOMIC DNA]</scope>
    <source>
        <strain evidence="2">DSM 23072</strain>
    </source>
</reference>